<keyword evidence="2" id="KW-1185">Reference proteome</keyword>
<accession>A0A9D4I8C3</accession>
<organism evidence="1 2">
    <name type="scientific">Dreissena polymorpha</name>
    <name type="common">Zebra mussel</name>
    <name type="synonym">Mytilus polymorpha</name>
    <dbReference type="NCBI Taxonomy" id="45954"/>
    <lineage>
        <taxon>Eukaryota</taxon>
        <taxon>Metazoa</taxon>
        <taxon>Spiralia</taxon>
        <taxon>Lophotrochozoa</taxon>
        <taxon>Mollusca</taxon>
        <taxon>Bivalvia</taxon>
        <taxon>Autobranchia</taxon>
        <taxon>Heteroconchia</taxon>
        <taxon>Euheterodonta</taxon>
        <taxon>Imparidentia</taxon>
        <taxon>Neoheterodontei</taxon>
        <taxon>Myida</taxon>
        <taxon>Dreissenoidea</taxon>
        <taxon>Dreissenidae</taxon>
        <taxon>Dreissena</taxon>
    </lineage>
</organism>
<dbReference type="EMBL" id="JAIWYP010000010">
    <property type="protein sequence ID" value="KAH3752034.1"/>
    <property type="molecule type" value="Genomic_DNA"/>
</dbReference>
<evidence type="ECO:0000313" key="1">
    <source>
        <dbReference type="EMBL" id="KAH3752034.1"/>
    </source>
</evidence>
<comment type="caution">
    <text evidence="1">The sequence shown here is derived from an EMBL/GenBank/DDBJ whole genome shotgun (WGS) entry which is preliminary data.</text>
</comment>
<reference evidence="1" key="2">
    <citation type="submission" date="2020-11" db="EMBL/GenBank/DDBJ databases">
        <authorList>
            <person name="McCartney M.A."/>
            <person name="Auch B."/>
            <person name="Kono T."/>
            <person name="Mallez S."/>
            <person name="Becker A."/>
            <person name="Gohl D.M."/>
            <person name="Silverstein K.A.T."/>
            <person name="Koren S."/>
            <person name="Bechman K.B."/>
            <person name="Herman A."/>
            <person name="Abrahante J.E."/>
            <person name="Garbe J."/>
        </authorList>
    </citation>
    <scope>NUCLEOTIDE SEQUENCE</scope>
    <source>
        <strain evidence="1">Duluth1</strain>
        <tissue evidence="1">Whole animal</tissue>
    </source>
</reference>
<sequence length="83" mass="9315">MTLNAHLLNPIFPQCSSFIGFVDLGETALDCRGPAGVCLHDLTTQFAQLLVFRVVREYVISCVLKKGSTDKCYLRAKKLQYTF</sequence>
<dbReference type="Proteomes" id="UP000828390">
    <property type="component" value="Unassembled WGS sequence"/>
</dbReference>
<proteinExistence type="predicted"/>
<name>A0A9D4I8C3_DREPO</name>
<protein>
    <submittedName>
        <fullName evidence="1">Uncharacterized protein</fullName>
    </submittedName>
</protein>
<dbReference type="AlphaFoldDB" id="A0A9D4I8C3"/>
<evidence type="ECO:0000313" key="2">
    <source>
        <dbReference type="Proteomes" id="UP000828390"/>
    </source>
</evidence>
<gene>
    <name evidence="1" type="ORF">DPMN_186642</name>
</gene>
<reference evidence="1" key="1">
    <citation type="journal article" date="2019" name="bioRxiv">
        <title>The Genome of the Zebra Mussel, Dreissena polymorpha: A Resource for Invasive Species Research.</title>
        <authorList>
            <person name="McCartney M.A."/>
            <person name="Auch B."/>
            <person name="Kono T."/>
            <person name="Mallez S."/>
            <person name="Zhang Y."/>
            <person name="Obille A."/>
            <person name="Becker A."/>
            <person name="Abrahante J.E."/>
            <person name="Garbe J."/>
            <person name="Badalamenti J.P."/>
            <person name="Herman A."/>
            <person name="Mangelson H."/>
            <person name="Liachko I."/>
            <person name="Sullivan S."/>
            <person name="Sone E.D."/>
            <person name="Koren S."/>
            <person name="Silverstein K.A.T."/>
            <person name="Beckman K.B."/>
            <person name="Gohl D.M."/>
        </authorList>
    </citation>
    <scope>NUCLEOTIDE SEQUENCE</scope>
    <source>
        <strain evidence="1">Duluth1</strain>
        <tissue evidence="1">Whole animal</tissue>
    </source>
</reference>